<reference evidence="1 2" key="1">
    <citation type="submission" date="2018-03" db="EMBL/GenBank/DDBJ databases">
        <title>A gene transfer event suggests a long-term partnership between eustigmatophyte algae and a novel lineage of endosymbiotic bacteria.</title>
        <authorList>
            <person name="Yurchenko T."/>
            <person name="Sevcikova T."/>
            <person name="Pribyl P."/>
            <person name="El Karkouri K."/>
            <person name="Klimes V."/>
            <person name="Amaral R."/>
            <person name="Zbrankova V."/>
            <person name="Kim E."/>
            <person name="Raoult D."/>
            <person name="Santos L.M.A."/>
            <person name="Elias M."/>
        </authorList>
    </citation>
    <scope>NUCLEOTIDE SEQUENCE [LARGE SCALE GENOMIC DNA]</scope>
    <source>
        <strain evidence="1">CCALA 838</strain>
    </source>
</reference>
<name>A0A2P1PAC5_9RICK</name>
<sequence>MLSNTQIKHVGKNGQVSLGKEYAEKQIQISKLSDGTLIIKPGKFIPDNELWLYTQNNIEKLDQAIKWAENAPRKETNLTELIN</sequence>
<dbReference type="Proteomes" id="UP000241762">
    <property type="component" value="Chromosome"/>
</dbReference>
<gene>
    <name evidence="1" type="ORF">phytr_12850</name>
</gene>
<organism evidence="1 2">
    <name type="scientific">Candidatus Phycorickettsia trachydisci</name>
    <dbReference type="NCBI Taxonomy" id="2115978"/>
    <lineage>
        <taxon>Bacteria</taxon>
        <taxon>Pseudomonadati</taxon>
        <taxon>Pseudomonadota</taxon>
        <taxon>Alphaproteobacteria</taxon>
        <taxon>Rickettsiales</taxon>
        <taxon>Rickettsiaceae</taxon>
        <taxon>Candidatus Phycorickettsia</taxon>
    </lineage>
</organism>
<dbReference type="OrthoDB" id="5295772at2"/>
<evidence type="ECO:0008006" key="3">
    <source>
        <dbReference type="Google" id="ProtNLM"/>
    </source>
</evidence>
<dbReference type="AlphaFoldDB" id="A0A2P1PAC5"/>
<keyword evidence="2" id="KW-1185">Reference proteome</keyword>
<protein>
    <recommendedName>
        <fullName evidence="3">SpoVT-AbrB domain-containing protein</fullName>
    </recommendedName>
</protein>
<proteinExistence type="predicted"/>
<dbReference type="RefSeq" id="WP_106875015.1">
    <property type="nucleotide sequence ID" value="NZ_CP027845.1"/>
</dbReference>
<accession>A0A2P1PAC5</accession>
<evidence type="ECO:0000313" key="2">
    <source>
        <dbReference type="Proteomes" id="UP000241762"/>
    </source>
</evidence>
<evidence type="ECO:0000313" key="1">
    <source>
        <dbReference type="EMBL" id="AVP88209.1"/>
    </source>
</evidence>
<dbReference type="KEGG" id="ptc:phytr_12850"/>
<dbReference type="EMBL" id="CP027845">
    <property type="protein sequence ID" value="AVP88209.1"/>
    <property type="molecule type" value="Genomic_DNA"/>
</dbReference>